<dbReference type="STRING" id="105231.A0A1Y1IQE6"/>
<gene>
    <name evidence="3" type="ORF">KFL_009620030</name>
</gene>
<feature type="compositionally biased region" description="Polar residues" evidence="1">
    <location>
        <begin position="1060"/>
        <end position="1071"/>
    </location>
</feature>
<feature type="compositionally biased region" description="Basic and acidic residues" evidence="1">
    <location>
        <begin position="434"/>
        <end position="452"/>
    </location>
</feature>
<dbReference type="InterPro" id="IPR036249">
    <property type="entry name" value="Thioredoxin-like_sf"/>
</dbReference>
<reference evidence="3 4" key="1">
    <citation type="journal article" date="2014" name="Nat. Commun.">
        <title>Klebsormidium flaccidum genome reveals primary factors for plant terrestrial adaptation.</title>
        <authorList>
            <person name="Hori K."/>
            <person name="Maruyama F."/>
            <person name="Fujisawa T."/>
            <person name="Togashi T."/>
            <person name="Yamamoto N."/>
            <person name="Seo M."/>
            <person name="Sato S."/>
            <person name="Yamada T."/>
            <person name="Mori H."/>
            <person name="Tajima N."/>
            <person name="Moriyama T."/>
            <person name="Ikeuchi M."/>
            <person name="Watanabe M."/>
            <person name="Wada H."/>
            <person name="Kobayashi K."/>
            <person name="Saito M."/>
            <person name="Masuda T."/>
            <person name="Sasaki-Sekimoto Y."/>
            <person name="Mashiguchi K."/>
            <person name="Awai K."/>
            <person name="Shimojima M."/>
            <person name="Masuda S."/>
            <person name="Iwai M."/>
            <person name="Nobusawa T."/>
            <person name="Narise T."/>
            <person name="Kondo S."/>
            <person name="Saito H."/>
            <person name="Sato R."/>
            <person name="Murakawa M."/>
            <person name="Ihara Y."/>
            <person name="Oshima-Yamada Y."/>
            <person name="Ohtaka K."/>
            <person name="Satoh M."/>
            <person name="Sonobe K."/>
            <person name="Ishii M."/>
            <person name="Ohtani R."/>
            <person name="Kanamori-Sato M."/>
            <person name="Honoki R."/>
            <person name="Miyazaki D."/>
            <person name="Mochizuki H."/>
            <person name="Umetsu J."/>
            <person name="Higashi K."/>
            <person name="Shibata D."/>
            <person name="Kamiya Y."/>
            <person name="Sato N."/>
            <person name="Nakamura Y."/>
            <person name="Tabata S."/>
            <person name="Ida S."/>
            <person name="Kurokawa K."/>
            <person name="Ohta H."/>
        </authorList>
    </citation>
    <scope>NUCLEOTIDE SEQUENCE [LARGE SCALE GENOMIC DNA]</scope>
    <source>
        <strain evidence="3 4">NIES-2285</strain>
    </source>
</reference>
<dbReference type="Pfam" id="PF00085">
    <property type="entry name" value="Thioredoxin"/>
    <property type="match status" value="1"/>
</dbReference>
<feature type="domain" description="Thioredoxin" evidence="2">
    <location>
        <begin position="1141"/>
        <end position="1311"/>
    </location>
</feature>
<feature type="compositionally biased region" description="Acidic residues" evidence="1">
    <location>
        <begin position="1076"/>
        <end position="1087"/>
    </location>
</feature>
<evidence type="ECO:0000313" key="3">
    <source>
        <dbReference type="EMBL" id="GAQ92272.1"/>
    </source>
</evidence>
<feature type="compositionally biased region" description="Acidic residues" evidence="1">
    <location>
        <begin position="780"/>
        <end position="811"/>
    </location>
</feature>
<feature type="compositionally biased region" description="Polar residues" evidence="1">
    <location>
        <begin position="690"/>
        <end position="706"/>
    </location>
</feature>
<feature type="region of interest" description="Disordered" evidence="1">
    <location>
        <begin position="301"/>
        <end position="452"/>
    </location>
</feature>
<feature type="compositionally biased region" description="Basic and acidic residues" evidence="1">
    <location>
        <begin position="709"/>
        <end position="719"/>
    </location>
</feature>
<feature type="compositionally biased region" description="Acidic residues" evidence="1">
    <location>
        <begin position="586"/>
        <end position="619"/>
    </location>
</feature>
<dbReference type="PANTHER" id="PTHR45663">
    <property type="entry name" value="GEO12009P1"/>
    <property type="match status" value="1"/>
</dbReference>
<feature type="compositionally biased region" description="Basic and acidic residues" evidence="1">
    <location>
        <begin position="755"/>
        <end position="767"/>
    </location>
</feature>
<feature type="compositionally biased region" description="Low complexity" evidence="1">
    <location>
        <begin position="181"/>
        <end position="205"/>
    </location>
</feature>
<feature type="region of interest" description="Disordered" evidence="1">
    <location>
        <begin position="997"/>
        <end position="1087"/>
    </location>
</feature>
<feature type="compositionally biased region" description="Acidic residues" evidence="1">
    <location>
        <begin position="558"/>
        <end position="578"/>
    </location>
</feature>
<feature type="compositionally biased region" description="Acidic residues" evidence="1">
    <location>
        <begin position="334"/>
        <end position="348"/>
    </location>
</feature>
<dbReference type="InterPro" id="IPR013766">
    <property type="entry name" value="Thioredoxin_domain"/>
</dbReference>
<feature type="compositionally biased region" description="Basic and acidic residues" evidence="1">
    <location>
        <begin position="818"/>
        <end position="848"/>
    </location>
</feature>
<accession>A0A1Y1IQE6</accession>
<feature type="compositionally biased region" description="Basic and acidic residues" evidence="1">
    <location>
        <begin position="91"/>
        <end position="110"/>
    </location>
</feature>
<dbReference type="Proteomes" id="UP000054558">
    <property type="component" value="Unassembled WGS sequence"/>
</dbReference>
<feature type="region of interest" description="Disordered" evidence="1">
    <location>
        <begin position="538"/>
        <end position="901"/>
    </location>
</feature>
<dbReference type="CDD" id="cd02947">
    <property type="entry name" value="TRX_family"/>
    <property type="match status" value="1"/>
</dbReference>
<dbReference type="SUPFAM" id="SSF52833">
    <property type="entry name" value="Thioredoxin-like"/>
    <property type="match status" value="1"/>
</dbReference>
<dbReference type="PROSITE" id="PS51352">
    <property type="entry name" value="THIOREDOXIN_2"/>
    <property type="match status" value="1"/>
</dbReference>
<evidence type="ECO:0000256" key="1">
    <source>
        <dbReference type="SAM" id="MobiDB-lite"/>
    </source>
</evidence>
<dbReference type="EMBL" id="DF237911">
    <property type="protein sequence ID" value="GAQ92272.1"/>
    <property type="molecule type" value="Genomic_DNA"/>
</dbReference>
<keyword evidence="4" id="KW-1185">Reference proteome</keyword>
<feature type="compositionally biased region" description="Basic and acidic residues" evidence="1">
    <location>
        <begin position="160"/>
        <end position="169"/>
    </location>
</feature>
<proteinExistence type="predicted"/>
<dbReference type="Gene3D" id="3.40.30.10">
    <property type="entry name" value="Glutaredoxin"/>
    <property type="match status" value="1"/>
</dbReference>
<feature type="compositionally biased region" description="Basic and acidic residues" evidence="1">
    <location>
        <begin position="538"/>
        <end position="552"/>
    </location>
</feature>
<dbReference type="OMA" id="SDKCPNT"/>
<evidence type="ECO:0000259" key="2">
    <source>
        <dbReference type="PROSITE" id="PS51352"/>
    </source>
</evidence>
<protein>
    <recommendedName>
        <fullName evidence="2">Thioredoxin domain-containing protein</fullName>
    </recommendedName>
</protein>
<feature type="compositionally biased region" description="Gly residues" evidence="1">
    <location>
        <begin position="723"/>
        <end position="732"/>
    </location>
</feature>
<dbReference type="PANTHER" id="PTHR45663:SF11">
    <property type="entry name" value="GEO12009P1"/>
    <property type="match status" value="1"/>
</dbReference>
<feature type="compositionally biased region" description="Acidic residues" evidence="1">
    <location>
        <begin position="882"/>
        <end position="894"/>
    </location>
</feature>
<dbReference type="OrthoDB" id="1920727at2759"/>
<name>A0A1Y1IQE6_KLENI</name>
<evidence type="ECO:0000313" key="4">
    <source>
        <dbReference type="Proteomes" id="UP000054558"/>
    </source>
</evidence>
<feature type="compositionally biased region" description="Basic residues" evidence="1">
    <location>
        <begin position="72"/>
        <end position="82"/>
    </location>
</feature>
<feature type="compositionally biased region" description="Polar residues" evidence="1">
    <location>
        <begin position="402"/>
        <end position="414"/>
    </location>
</feature>
<feature type="compositionally biased region" description="Gly residues" evidence="1">
    <location>
        <begin position="114"/>
        <end position="132"/>
    </location>
</feature>
<feature type="compositionally biased region" description="Basic and acidic residues" evidence="1">
    <location>
        <begin position="854"/>
        <end position="865"/>
    </location>
</feature>
<sequence>MAQAALCGRFQIAAPSPSSRRQCCDFSAPPPSSGFPGFQAFLKGHHGIHVQCKHLSPFLGAALPAVTTGAKRLQRTARKSRGGRNVTAAESRGDDTPEGRTEGGFVEERSVGANPGGGISDGGRLDGGGASSSGGADRIEAQESGWQQPPGTRSGEWEDESRGEKESVLKRAMARARAAEEAANGASGKASSSSAESQESAYEQAWEVDENGGWDVIGEDEIDDVVAEVGGDFEGDDFPDVEIATPTELTAAEAVAMLPVGLMDRAREVREFYAQKERQGAVDRGELPPPFAGTVDVAEIGRRGGPETWSSEVKARKAREEAEFRMWAAKQGWEEEEEEEEEGDEDEEERKRMQAEAAAEEGSHSEVSALDSIDPETASANTRPVTLDASEELGLSERLAASENSETSETPDASESSEETIRTVPIDEFGDPDWNYKPESEKNSEEEKFAMKVDDLPPDLLEHLKKARDRQTEKDVEVVDWGYDQVAGQQTPKWRRELEAEEKAKKEKEKAQLEDYIFRKKLFTYAEKKGVKVTETRHVYDEEGREISRDGKPLNGAAEEEAETDSVDELEPEPELPDWESAMEPFEGEYSDLSDSDSDDDDDLDEDSDGEIVEAELVQETEGLGGAGTARSDWRKGGAAFGGEVRAGGSEEAVSGSDTPNENGDDNGRFSEGFTVMAGEPGYRAVLQSGRDSATESGSRSDSGNLNDKAARAQKRERVSGAGSAGSSGLGSSGTEQNGPERNGKERKRSGKSGNEARGETQERPAESGEDLFASTYLKEDEDLGIDWGEEEYEDCFSDGEEEESDAESDAPEPSGNGKERMDPEHKERLRAMHDALERRLERPKGSDGADGTKAADRAESDGLKASDAAKAAGPKPSDGPDSADGDEDSDDEEMKQAELKQWAKELEAALPKVTYKQFESLKPVLEEAGLEEEGLSDLLLKPGFGNFMSDQLSKRSGTLARRRVTFPVAAVGLTLRQMGLRGRNINQILASDKWAENRSVESASAAETDRTRESEEEEESEGSDLQQESLPGGPAEPSIVPPVSETLAPKPAAPFVESTAPSDVESSPRTGVNEAADDTNSLEESEELKKTLGLSGATLDDIFKDGILDKEEVTANLKEQLREFESEAFWGGEVDPIPDDDIRPVVEKATVPPTDGPIRFEGEEMKLAELAELANVAPEEDPFNQPLVQQISSDEWEDVTRDPSPLVVEVFATWARPCRRMAVEVATLARTMGERVRVVKLNAENEKALAAALRVANVPTVIFIRDYTVVMKLDSVVDLPGSDLVEIAEHVFFRGPFPECMQRAVEQRGQA</sequence>
<feature type="region of interest" description="Disordered" evidence="1">
    <location>
        <begin position="72"/>
        <end position="212"/>
    </location>
</feature>
<organism evidence="3 4">
    <name type="scientific">Klebsormidium nitens</name>
    <name type="common">Green alga</name>
    <name type="synonym">Ulothrix nitens</name>
    <dbReference type="NCBI Taxonomy" id="105231"/>
    <lineage>
        <taxon>Eukaryota</taxon>
        <taxon>Viridiplantae</taxon>
        <taxon>Streptophyta</taxon>
        <taxon>Klebsormidiophyceae</taxon>
        <taxon>Klebsormidiales</taxon>
        <taxon>Klebsormidiaceae</taxon>
        <taxon>Klebsormidium</taxon>
    </lineage>
</organism>
<feature type="compositionally biased region" description="Basic and acidic residues" evidence="1">
    <location>
        <begin position="313"/>
        <end position="324"/>
    </location>
</feature>